<dbReference type="InterPro" id="IPR000095">
    <property type="entry name" value="CRIB_dom"/>
</dbReference>
<gene>
    <name evidence="3" type="ORF">Tcan_06569</name>
</gene>
<feature type="region of interest" description="Disordered" evidence="1">
    <location>
        <begin position="29"/>
        <end position="52"/>
    </location>
</feature>
<dbReference type="Proteomes" id="UP000031036">
    <property type="component" value="Unassembled WGS sequence"/>
</dbReference>
<feature type="domain" description="CRIB" evidence="2">
    <location>
        <begin position="227"/>
        <end position="240"/>
    </location>
</feature>
<sequence length="255" mass="28789">MIADWYRFRAPEELFAKDTANFVVYERVDERPRRSSGVRNDERNDTSASAAVSDSLAASCTSETRKSSASSFANDLPSAVSRNRASGTSTSASNPASEPCHSSKYQSHAIKWEHEGTFRRFTLNYDDNCDAYEKLREHINRIQRKFKGRLAWKDCDGDWIEFKSDSELRHAIDASSCKDIFYIKTIDGAPEEDSSKSTETKKSLFSSVSFAFSQAFEKPPPLDKRDIGKPTKFRHLIHMTPNGDILQGCSNNDTE</sequence>
<feature type="compositionally biased region" description="Basic and acidic residues" evidence="1">
    <location>
        <begin position="29"/>
        <end position="45"/>
    </location>
</feature>
<dbReference type="CDD" id="cd05992">
    <property type="entry name" value="PB1"/>
    <property type="match status" value="1"/>
</dbReference>
<feature type="compositionally biased region" description="Polar residues" evidence="1">
    <location>
        <begin position="80"/>
        <end position="96"/>
    </location>
</feature>
<name>A0A0B2V743_TOXCA</name>
<dbReference type="STRING" id="6265.A0A0B2V743"/>
<dbReference type="Gene3D" id="3.10.20.90">
    <property type="entry name" value="Phosphatidylinositol 3-kinase Catalytic Subunit, Chain A, domain 1"/>
    <property type="match status" value="1"/>
</dbReference>
<feature type="region of interest" description="Disordered" evidence="1">
    <location>
        <begin position="71"/>
        <end position="102"/>
    </location>
</feature>
<dbReference type="EMBL" id="JPKZ01002348">
    <property type="protein sequence ID" value="KHN77272.1"/>
    <property type="molecule type" value="Genomic_DNA"/>
</dbReference>
<dbReference type="PROSITE" id="PS50108">
    <property type="entry name" value="CRIB"/>
    <property type="match status" value="1"/>
</dbReference>
<comment type="caution">
    <text evidence="3">The sequence shown here is derived from an EMBL/GenBank/DDBJ whole genome shotgun (WGS) entry which is preliminary data.</text>
</comment>
<evidence type="ECO:0000313" key="4">
    <source>
        <dbReference type="Proteomes" id="UP000031036"/>
    </source>
</evidence>
<protein>
    <recommendedName>
        <fullName evidence="2">CRIB domain-containing protein</fullName>
    </recommendedName>
</protein>
<reference evidence="3" key="1">
    <citation type="submission" date="2014-11" db="EMBL/GenBank/DDBJ databases">
        <title>Genetic blueprint of the zoonotic pathogen Toxocara canis.</title>
        <authorList>
            <person name="Zhu X.-Q."/>
            <person name="Korhonen P.K."/>
            <person name="Cai H."/>
            <person name="Young N.D."/>
            <person name="Nejsum P."/>
            <person name="von Samson-Himmelstjerna G."/>
            <person name="Boag P.R."/>
            <person name="Tan P."/>
            <person name="Li Q."/>
            <person name="Min J."/>
            <person name="Yang Y."/>
            <person name="Wang X."/>
            <person name="Fang X."/>
            <person name="Hall R.S."/>
            <person name="Hofmann A."/>
            <person name="Sternberg P.W."/>
            <person name="Jex A.R."/>
            <person name="Gasser R.B."/>
        </authorList>
    </citation>
    <scope>NUCLEOTIDE SEQUENCE [LARGE SCALE GENOMIC DNA]</scope>
    <source>
        <strain evidence="3">PN_DK_2014</strain>
    </source>
</reference>
<dbReference type="SUPFAM" id="SSF54277">
    <property type="entry name" value="CAD &amp; PB1 domains"/>
    <property type="match status" value="1"/>
</dbReference>
<accession>A0A0B2V743</accession>
<evidence type="ECO:0000259" key="2">
    <source>
        <dbReference type="PROSITE" id="PS50108"/>
    </source>
</evidence>
<dbReference type="Pfam" id="PF00564">
    <property type="entry name" value="PB1"/>
    <property type="match status" value="1"/>
</dbReference>
<proteinExistence type="predicted"/>
<dbReference type="AlphaFoldDB" id="A0A0B2V743"/>
<organism evidence="3 4">
    <name type="scientific">Toxocara canis</name>
    <name type="common">Canine roundworm</name>
    <dbReference type="NCBI Taxonomy" id="6265"/>
    <lineage>
        <taxon>Eukaryota</taxon>
        <taxon>Metazoa</taxon>
        <taxon>Ecdysozoa</taxon>
        <taxon>Nematoda</taxon>
        <taxon>Chromadorea</taxon>
        <taxon>Rhabditida</taxon>
        <taxon>Spirurina</taxon>
        <taxon>Ascaridomorpha</taxon>
        <taxon>Ascaridoidea</taxon>
        <taxon>Toxocaridae</taxon>
        <taxon>Toxocara</taxon>
    </lineage>
</organism>
<evidence type="ECO:0000256" key="1">
    <source>
        <dbReference type="SAM" id="MobiDB-lite"/>
    </source>
</evidence>
<evidence type="ECO:0000313" key="3">
    <source>
        <dbReference type="EMBL" id="KHN77272.1"/>
    </source>
</evidence>
<dbReference type="InterPro" id="IPR000270">
    <property type="entry name" value="PB1_dom"/>
</dbReference>
<keyword evidence="4" id="KW-1185">Reference proteome</keyword>